<dbReference type="Proteomes" id="UP000515947">
    <property type="component" value="Chromosome"/>
</dbReference>
<gene>
    <name evidence="2" type="ORF">H9L09_02975</name>
</gene>
<name>A0A7G9RCV8_9ACTN</name>
<proteinExistence type="predicted"/>
<dbReference type="EMBL" id="CP060713">
    <property type="protein sequence ID" value="QNN53433.1"/>
    <property type="molecule type" value="Genomic_DNA"/>
</dbReference>
<dbReference type="AlphaFoldDB" id="A0A7G9RCV8"/>
<reference evidence="2 3" key="1">
    <citation type="submission" date="2020-08" db="EMBL/GenBank/DDBJ databases">
        <title>Genome sequence of Nocardioides mesophilus KACC 16243T.</title>
        <authorList>
            <person name="Hyun D.-W."/>
            <person name="Bae J.-W."/>
        </authorList>
    </citation>
    <scope>NUCLEOTIDE SEQUENCE [LARGE SCALE GENOMIC DNA]</scope>
    <source>
        <strain evidence="2 3">KACC 16243</strain>
    </source>
</reference>
<keyword evidence="3" id="KW-1185">Reference proteome</keyword>
<dbReference type="KEGG" id="nmes:H9L09_02975"/>
<feature type="compositionally biased region" description="Low complexity" evidence="1">
    <location>
        <begin position="102"/>
        <end position="139"/>
    </location>
</feature>
<feature type="region of interest" description="Disordered" evidence="1">
    <location>
        <begin position="96"/>
        <end position="155"/>
    </location>
</feature>
<sequence>MSVPRASSTTRSVRSHLTFANLGVTAGLVVLIGSGTASAAVQHAVNSFDIVDNSVRSIDVKDGTLKSADIKDGHVKSADIQDGSLTAADLADGVITGGAQGETGPAGAPGPAGETGPDGAVGPVGPAGVPGAQGDVGPAGPIGPSGPQGDPGPAGISDKQVVWSGWQRIGPPSAGLSWMAAVDCPADMSPLSGGFQTKNMFDGPDGYYSPPIVRTALVTGTGYFMHFAALPNYYQGFEANLQVVCAKVS</sequence>
<keyword evidence="2" id="KW-0176">Collagen</keyword>
<organism evidence="2 3">
    <name type="scientific">Nocardioides mesophilus</name>
    <dbReference type="NCBI Taxonomy" id="433659"/>
    <lineage>
        <taxon>Bacteria</taxon>
        <taxon>Bacillati</taxon>
        <taxon>Actinomycetota</taxon>
        <taxon>Actinomycetes</taxon>
        <taxon>Propionibacteriales</taxon>
        <taxon>Nocardioidaceae</taxon>
        <taxon>Nocardioides</taxon>
    </lineage>
</organism>
<protein>
    <submittedName>
        <fullName evidence="2">Collagen-like protein</fullName>
    </submittedName>
</protein>
<dbReference type="Pfam" id="PF01391">
    <property type="entry name" value="Collagen"/>
    <property type="match status" value="1"/>
</dbReference>
<evidence type="ECO:0000313" key="2">
    <source>
        <dbReference type="EMBL" id="QNN53433.1"/>
    </source>
</evidence>
<accession>A0A7G9RCV8</accession>
<evidence type="ECO:0000256" key="1">
    <source>
        <dbReference type="SAM" id="MobiDB-lite"/>
    </source>
</evidence>
<dbReference type="InterPro" id="IPR008160">
    <property type="entry name" value="Collagen"/>
</dbReference>
<evidence type="ECO:0000313" key="3">
    <source>
        <dbReference type="Proteomes" id="UP000515947"/>
    </source>
</evidence>